<accession>A0ABN2NQ37</accession>
<reference evidence="2 3" key="1">
    <citation type="journal article" date="2019" name="Int. J. Syst. Evol. Microbiol.">
        <title>The Global Catalogue of Microorganisms (GCM) 10K type strain sequencing project: providing services to taxonomists for standard genome sequencing and annotation.</title>
        <authorList>
            <consortium name="The Broad Institute Genomics Platform"/>
            <consortium name="The Broad Institute Genome Sequencing Center for Infectious Disease"/>
            <person name="Wu L."/>
            <person name="Ma J."/>
        </authorList>
    </citation>
    <scope>NUCLEOTIDE SEQUENCE [LARGE SCALE GENOMIC DNA]</scope>
    <source>
        <strain evidence="2 3">JCM 16009</strain>
    </source>
</reference>
<keyword evidence="3" id="KW-1185">Reference proteome</keyword>
<feature type="compositionally biased region" description="Basic and acidic residues" evidence="1">
    <location>
        <begin position="1"/>
        <end position="11"/>
    </location>
</feature>
<sequence>MTEQVGRDHVGEATQEGQHGRPGGGAAGQAVQEDDGGVVRAVACLEEGDLLVVQGDQTMVHRGAVTGPRCRGRAAGQTREKRHVVLRVGHAGGSGVREKSHASTDAGGVRSRTAPPADRNTVGR</sequence>
<organism evidence="2 3">
    <name type="scientific">Pseudonocardia ailaonensis</name>
    <dbReference type="NCBI Taxonomy" id="367279"/>
    <lineage>
        <taxon>Bacteria</taxon>
        <taxon>Bacillati</taxon>
        <taxon>Actinomycetota</taxon>
        <taxon>Actinomycetes</taxon>
        <taxon>Pseudonocardiales</taxon>
        <taxon>Pseudonocardiaceae</taxon>
        <taxon>Pseudonocardia</taxon>
    </lineage>
</organism>
<evidence type="ECO:0000313" key="3">
    <source>
        <dbReference type="Proteomes" id="UP001500449"/>
    </source>
</evidence>
<feature type="region of interest" description="Disordered" evidence="1">
    <location>
        <begin position="1"/>
        <end position="33"/>
    </location>
</feature>
<proteinExistence type="predicted"/>
<evidence type="ECO:0000256" key="1">
    <source>
        <dbReference type="SAM" id="MobiDB-lite"/>
    </source>
</evidence>
<evidence type="ECO:0000313" key="2">
    <source>
        <dbReference type="EMBL" id="GAA1881277.1"/>
    </source>
</evidence>
<name>A0ABN2NQ37_9PSEU</name>
<feature type="region of interest" description="Disordered" evidence="1">
    <location>
        <begin position="89"/>
        <end position="124"/>
    </location>
</feature>
<comment type="caution">
    <text evidence="2">The sequence shown here is derived from an EMBL/GenBank/DDBJ whole genome shotgun (WGS) entry which is preliminary data.</text>
</comment>
<dbReference type="EMBL" id="BAAAQK010000034">
    <property type="protein sequence ID" value="GAA1881277.1"/>
    <property type="molecule type" value="Genomic_DNA"/>
</dbReference>
<dbReference type="Proteomes" id="UP001500449">
    <property type="component" value="Unassembled WGS sequence"/>
</dbReference>
<gene>
    <name evidence="2" type="ORF">GCM10009836_73220</name>
</gene>
<protein>
    <submittedName>
        <fullName evidence="2">Uncharacterized protein</fullName>
    </submittedName>
</protein>